<name>A0ABY8KRU7_9FLAO</name>
<reference evidence="2 3" key="1">
    <citation type="submission" date="2023-04" db="EMBL/GenBank/DDBJ databases">
        <title>Taxonomic identification of the Arctic strain Aequorivita sp. nov. and transcriptomic analysis in response to temperature stress.</title>
        <authorList>
            <person name="Liu W."/>
            <person name="Cong B."/>
            <person name="Lin J."/>
        </authorList>
    </citation>
    <scope>NUCLEOTIDE SEQUENCE [LARGE SCALE GENOMIC DNA]</scope>
    <source>
        <strain evidence="2 3">Ant34-E75</strain>
    </source>
</reference>
<gene>
    <name evidence="2" type="ORF">QCQ61_13305</name>
</gene>
<keyword evidence="3" id="KW-1185">Reference proteome</keyword>
<dbReference type="RefSeq" id="WP_279448133.1">
    <property type="nucleotide sequence ID" value="NZ_CP122379.1"/>
</dbReference>
<proteinExistence type="predicted"/>
<dbReference type="Gene3D" id="3.40.970.30">
    <property type="entry name" value="yp_829618.1 like domains"/>
    <property type="match status" value="1"/>
</dbReference>
<dbReference type="EMBL" id="CP122379">
    <property type="protein sequence ID" value="WGF92176.1"/>
    <property type="molecule type" value="Genomic_DNA"/>
</dbReference>
<feature type="domain" description="DUF7793" evidence="1">
    <location>
        <begin position="12"/>
        <end position="121"/>
    </location>
</feature>
<accession>A0ABY8KRU7</accession>
<dbReference type="Proteomes" id="UP001238523">
    <property type="component" value="Chromosome"/>
</dbReference>
<evidence type="ECO:0000259" key="1">
    <source>
        <dbReference type="Pfam" id="PF25056"/>
    </source>
</evidence>
<sequence>MERVHETNFCKFWTDGDILFVIYKPIPYLNIDIAKNIVASRLQFQEGKREAIFCDTRGIMDSSKMARDYLALEGSVLTRRIAIFDDRNIAKVMLKYYLFRNVPLVPTAVFTDRDKAIIFLKINQ</sequence>
<organism evidence="2 3">
    <name type="scientific">Aequorivita marisscotiae</name>
    <dbReference type="NCBI Taxonomy" id="3040348"/>
    <lineage>
        <taxon>Bacteria</taxon>
        <taxon>Pseudomonadati</taxon>
        <taxon>Bacteroidota</taxon>
        <taxon>Flavobacteriia</taxon>
        <taxon>Flavobacteriales</taxon>
        <taxon>Flavobacteriaceae</taxon>
        <taxon>Aequorivita</taxon>
    </lineage>
</organism>
<dbReference type="InterPro" id="IPR056695">
    <property type="entry name" value="DUF7793"/>
</dbReference>
<protein>
    <recommendedName>
        <fullName evidence="1">DUF7793 domain-containing protein</fullName>
    </recommendedName>
</protein>
<evidence type="ECO:0000313" key="3">
    <source>
        <dbReference type="Proteomes" id="UP001238523"/>
    </source>
</evidence>
<evidence type="ECO:0000313" key="2">
    <source>
        <dbReference type="EMBL" id="WGF92176.1"/>
    </source>
</evidence>
<dbReference type="Pfam" id="PF25056">
    <property type="entry name" value="DUF7793"/>
    <property type="match status" value="1"/>
</dbReference>